<evidence type="ECO:0000256" key="5">
    <source>
        <dbReference type="SAM" id="SignalP"/>
    </source>
</evidence>
<name>A0ABM8FFT4_9GAMM</name>
<dbReference type="EMBL" id="AP027271">
    <property type="protein sequence ID" value="BDX03925.1"/>
    <property type="molecule type" value="Genomic_DNA"/>
</dbReference>
<dbReference type="Proteomes" id="UP001307608">
    <property type="component" value="Chromosome"/>
</dbReference>
<evidence type="ECO:0000256" key="3">
    <source>
        <dbReference type="ARBA" id="ARBA00023237"/>
    </source>
</evidence>
<protein>
    <recommendedName>
        <fullName evidence="6">Secretin/TonB short N-terminal domain-containing protein</fullName>
    </recommendedName>
</protein>
<keyword evidence="5" id="KW-0732">Signal</keyword>
<dbReference type="Gene3D" id="3.55.50.30">
    <property type="match status" value="1"/>
</dbReference>
<gene>
    <name evidence="7" type="ORF">MACH16_26730</name>
</gene>
<keyword evidence="8" id="KW-1185">Reference proteome</keyword>
<dbReference type="InterPro" id="IPR011662">
    <property type="entry name" value="Secretin/TonB_short_N"/>
</dbReference>
<keyword evidence="3" id="KW-0998">Cell outer membrane</keyword>
<dbReference type="Pfam" id="PF07660">
    <property type="entry name" value="STN"/>
    <property type="match status" value="1"/>
</dbReference>
<dbReference type="Pfam" id="PF05193">
    <property type="entry name" value="Peptidase_M16_C"/>
    <property type="match status" value="1"/>
</dbReference>
<evidence type="ECO:0000256" key="1">
    <source>
        <dbReference type="ARBA" id="ARBA00022448"/>
    </source>
</evidence>
<dbReference type="SMART" id="SM00965">
    <property type="entry name" value="STN"/>
    <property type="match status" value="1"/>
</dbReference>
<dbReference type="InterPro" id="IPR012910">
    <property type="entry name" value="Plug_dom"/>
</dbReference>
<keyword evidence="1" id="KW-0813">Transport</keyword>
<evidence type="ECO:0000313" key="8">
    <source>
        <dbReference type="Proteomes" id="UP001307608"/>
    </source>
</evidence>
<evidence type="ECO:0000259" key="6">
    <source>
        <dbReference type="SMART" id="SM00965"/>
    </source>
</evidence>
<evidence type="ECO:0000256" key="4">
    <source>
        <dbReference type="SAM" id="MobiDB-lite"/>
    </source>
</evidence>
<dbReference type="Gene3D" id="2.170.130.10">
    <property type="entry name" value="TonB-dependent receptor, plug domain"/>
    <property type="match status" value="1"/>
</dbReference>
<feature type="chain" id="PRO_5046221858" description="Secretin/TonB short N-terminal domain-containing protein" evidence="5">
    <location>
        <begin position="21"/>
        <end position="968"/>
    </location>
</feature>
<dbReference type="Pfam" id="PF07715">
    <property type="entry name" value="Plug"/>
    <property type="match status" value="1"/>
</dbReference>
<feature type="compositionally biased region" description="Low complexity" evidence="4">
    <location>
        <begin position="225"/>
        <end position="235"/>
    </location>
</feature>
<evidence type="ECO:0000256" key="2">
    <source>
        <dbReference type="ARBA" id="ARBA00023136"/>
    </source>
</evidence>
<dbReference type="InterPro" id="IPR007863">
    <property type="entry name" value="Peptidase_M16_C"/>
</dbReference>
<evidence type="ECO:0000313" key="7">
    <source>
        <dbReference type="EMBL" id="BDX03925.1"/>
    </source>
</evidence>
<dbReference type="SUPFAM" id="SSF56935">
    <property type="entry name" value="Porins"/>
    <property type="match status" value="1"/>
</dbReference>
<dbReference type="InterPro" id="IPR011249">
    <property type="entry name" value="Metalloenz_LuxS/M16"/>
</dbReference>
<dbReference type="InterPro" id="IPR037066">
    <property type="entry name" value="Plug_dom_sf"/>
</dbReference>
<reference evidence="7 8" key="1">
    <citation type="submission" date="2023-01" db="EMBL/GenBank/DDBJ databases">
        <title>Complete genome sequence of Marinomonas pontica strain 200518_36.</title>
        <authorList>
            <person name="Ueki S."/>
            <person name="Gajardo G."/>
            <person name="Maruyama F."/>
        </authorList>
    </citation>
    <scope>NUCLEOTIDE SEQUENCE [LARGE SCALE GENOMIC DNA]</scope>
    <source>
        <strain evidence="7 8">200518_36</strain>
    </source>
</reference>
<dbReference type="Gene3D" id="3.30.830.10">
    <property type="entry name" value="Metalloenzyme, LuxS/M16 peptidase-like"/>
    <property type="match status" value="2"/>
</dbReference>
<accession>A0ABM8FFT4</accession>
<keyword evidence="2" id="KW-0472">Membrane</keyword>
<feature type="region of interest" description="Disordered" evidence="4">
    <location>
        <begin position="208"/>
        <end position="235"/>
    </location>
</feature>
<proteinExistence type="predicted"/>
<organism evidence="7 8">
    <name type="scientific">Marinomonas pontica</name>
    <dbReference type="NCBI Taxonomy" id="264739"/>
    <lineage>
        <taxon>Bacteria</taxon>
        <taxon>Pseudomonadati</taxon>
        <taxon>Pseudomonadota</taxon>
        <taxon>Gammaproteobacteria</taxon>
        <taxon>Oceanospirillales</taxon>
        <taxon>Oceanospirillaceae</taxon>
        <taxon>Marinomonas</taxon>
    </lineage>
</organism>
<sequence>MHVLKRRSALTLLSASIAFASGVAVPSFVYAEVSSVSVRYYDVPAGALAQALNTFAAMSGVYLGGSAELLSGKRTLGFKGEYSTTQALDLLLLGTGLSYVQGKGNSVVLIDPNAVSTDENGITMSPLLVESGRSTTTLGKNVLSSSEIESMAGDTSNLTDLLKGNGAVRFSRSSSTSASSASMRPDEVSIHGQSHYQNSYVIDGMSANNDLNPGDSEDTYSNPISPTNLSMLSGSSSQSYYVDPDALESVTVYDSNVPVEFGGFLGGVISSTLKRYDGEDYLSVKYAISKDEWDEMHADEDLEEDLADGDSIEGEYTPEYLKQRLTLTGAQGITDKLGMTFTASRATSAFDQSYVKNIGNTVYGKQGVEYDDTVDNAMARFDYKASQNLDVGVSMLYGFWPEDFDQIRQKVTDIAKRNKDAAKNRGTIWSIKMVEAVTSDKVLPDPQQSNDRILRLVDSISLADVNARLRQWLSSPDRILYTQAVGGKAVNIGSVESIDDIFQEMESRPLAALQTEHVVAAKTLPEVTQKGTVTLTSRNVELGVSRWSLSNGDFLTLLDPTVLAERYQIEASGEGTKSYFTAVSAAGYHVKQGSTWAEQIAVQMSEATGVYGWSDDEFQQWRKDNKVSLSSKQKAQNLVYRASIDDEKIESLLGLYHVNQVTPHIDHDVYDTVMASLKRNASVDVVRPIEAFSRRIAKARFESNNVTLTVADLAPLSLEKLEQTRQKQVALPVQYFIVSRLPESDITALVEQYLATVPRDLSASKLSQSALVNDETTPVLQLAGNRVVDLSLNTEPKAEYRFYAYQAVPWSPSAALQLTYLGERLETMLKQRLRSEVQGVYSVRVGLELNKETNRAELSIQYSSAPARLDDLATMTTDVLAQWPSMVTAEWASEIQEAFADVEQNRLANDFDGTLSHRLELSERFYGNAQYLNDMDELSLALSEAKLNAFVEHLSFNDRVIGFFRPKE</sequence>
<dbReference type="SUPFAM" id="SSF63411">
    <property type="entry name" value="LuxS/MPP-like metallohydrolase"/>
    <property type="match status" value="1"/>
</dbReference>
<feature type="domain" description="Secretin/TonB short N-terminal" evidence="6">
    <location>
        <begin position="61"/>
        <end position="112"/>
    </location>
</feature>
<feature type="signal peptide" evidence="5">
    <location>
        <begin position="1"/>
        <end position="20"/>
    </location>
</feature>